<name>A0ABN2ZRE1_9ACTN</name>
<comment type="caution">
    <text evidence="1">The sequence shown here is derived from an EMBL/GenBank/DDBJ whole genome shotgun (WGS) entry which is preliminary data.</text>
</comment>
<evidence type="ECO:0000313" key="1">
    <source>
        <dbReference type="EMBL" id="GAA2146305.1"/>
    </source>
</evidence>
<organism evidence="1 2">
    <name type="scientific">Kitasatospora kazusensis</name>
    <dbReference type="NCBI Taxonomy" id="407974"/>
    <lineage>
        <taxon>Bacteria</taxon>
        <taxon>Bacillati</taxon>
        <taxon>Actinomycetota</taxon>
        <taxon>Actinomycetes</taxon>
        <taxon>Kitasatosporales</taxon>
        <taxon>Streptomycetaceae</taxon>
        <taxon>Kitasatospora</taxon>
    </lineage>
</organism>
<keyword evidence="2" id="KW-1185">Reference proteome</keyword>
<accession>A0ABN2ZRE1</accession>
<evidence type="ECO:0000313" key="2">
    <source>
        <dbReference type="Proteomes" id="UP001422759"/>
    </source>
</evidence>
<reference evidence="1 2" key="1">
    <citation type="journal article" date="2019" name="Int. J. Syst. Evol. Microbiol.">
        <title>The Global Catalogue of Microorganisms (GCM) 10K type strain sequencing project: providing services to taxonomists for standard genome sequencing and annotation.</title>
        <authorList>
            <consortium name="The Broad Institute Genomics Platform"/>
            <consortium name="The Broad Institute Genome Sequencing Center for Infectious Disease"/>
            <person name="Wu L."/>
            <person name="Ma J."/>
        </authorList>
    </citation>
    <scope>NUCLEOTIDE SEQUENCE [LARGE SCALE GENOMIC DNA]</scope>
    <source>
        <strain evidence="1 2">JCM 14560</strain>
    </source>
</reference>
<dbReference type="Proteomes" id="UP001422759">
    <property type="component" value="Unassembled WGS sequence"/>
</dbReference>
<proteinExistence type="predicted"/>
<gene>
    <name evidence="1" type="ORF">GCM10009760_35990</name>
</gene>
<sequence>MLRALRVLRRIEQPTRGIDVGAAWCGTGLGDHRPCRDTYERHPCDTPPPLDDSQFTGAFQWLGDLDEVIPRQFERLQELDDIASRRTTIFWCAPSFEHFAYRFWLENRLWRAIHGNSAEPLDTAMQEYLDHYKAPSPHGA</sequence>
<dbReference type="EMBL" id="BAAANT010000019">
    <property type="protein sequence ID" value="GAA2146305.1"/>
    <property type="molecule type" value="Genomic_DNA"/>
</dbReference>
<protein>
    <submittedName>
        <fullName evidence="1">Uncharacterized protein</fullName>
    </submittedName>
</protein>